<organism evidence="1 2">
    <name type="scientific">Centaurea solstitialis</name>
    <name type="common">yellow star-thistle</name>
    <dbReference type="NCBI Taxonomy" id="347529"/>
    <lineage>
        <taxon>Eukaryota</taxon>
        <taxon>Viridiplantae</taxon>
        <taxon>Streptophyta</taxon>
        <taxon>Embryophyta</taxon>
        <taxon>Tracheophyta</taxon>
        <taxon>Spermatophyta</taxon>
        <taxon>Magnoliopsida</taxon>
        <taxon>eudicotyledons</taxon>
        <taxon>Gunneridae</taxon>
        <taxon>Pentapetalae</taxon>
        <taxon>asterids</taxon>
        <taxon>campanulids</taxon>
        <taxon>Asterales</taxon>
        <taxon>Asteraceae</taxon>
        <taxon>Carduoideae</taxon>
        <taxon>Cardueae</taxon>
        <taxon>Centaureinae</taxon>
        <taxon>Centaurea</taxon>
    </lineage>
</organism>
<proteinExistence type="predicted"/>
<dbReference type="InterPro" id="IPR046960">
    <property type="entry name" value="PPR_At4g14850-like_plant"/>
</dbReference>
<dbReference type="PANTHER" id="PTHR47926">
    <property type="entry name" value="PENTATRICOPEPTIDE REPEAT-CONTAINING PROTEIN"/>
    <property type="match status" value="1"/>
</dbReference>
<dbReference type="GO" id="GO:0003723">
    <property type="term" value="F:RNA binding"/>
    <property type="evidence" value="ECO:0007669"/>
    <property type="project" value="InterPro"/>
</dbReference>
<dbReference type="Gene3D" id="1.25.40.10">
    <property type="entry name" value="Tetratricopeptide repeat domain"/>
    <property type="match status" value="1"/>
</dbReference>
<evidence type="ECO:0000313" key="1">
    <source>
        <dbReference type="EMBL" id="KAJ9555482.1"/>
    </source>
</evidence>
<keyword evidence="2" id="KW-1185">Reference proteome</keyword>
<dbReference type="AlphaFoldDB" id="A0AA38WCH9"/>
<comment type="caution">
    <text evidence="1">The sequence shown here is derived from an EMBL/GenBank/DDBJ whole genome shotgun (WGS) entry which is preliminary data.</text>
</comment>
<dbReference type="InterPro" id="IPR011990">
    <property type="entry name" value="TPR-like_helical_dom_sf"/>
</dbReference>
<reference evidence="1" key="1">
    <citation type="submission" date="2023-03" db="EMBL/GenBank/DDBJ databases">
        <title>Chromosome-scale reference genome and RAD-based genetic map of yellow starthistle (Centaurea solstitialis) reveal putative structural variation and QTLs associated with invader traits.</title>
        <authorList>
            <person name="Reatini B."/>
            <person name="Cang F.A."/>
            <person name="Jiang Q."/>
            <person name="Mckibben M.T.W."/>
            <person name="Barker M.S."/>
            <person name="Rieseberg L.H."/>
            <person name="Dlugosch K.M."/>
        </authorList>
    </citation>
    <scope>NUCLEOTIDE SEQUENCE</scope>
    <source>
        <strain evidence="1">CAN-66</strain>
        <tissue evidence="1">Leaf</tissue>
    </source>
</reference>
<dbReference type="GO" id="GO:0009451">
    <property type="term" value="P:RNA modification"/>
    <property type="evidence" value="ECO:0007669"/>
    <property type="project" value="InterPro"/>
</dbReference>
<evidence type="ECO:0000313" key="2">
    <source>
        <dbReference type="Proteomes" id="UP001172457"/>
    </source>
</evidence>
<dbReference type="EMBL" id="JARYMX010000003">
    <property type="protein sequence ID" value="KAJ9555482.1"/>
    <property type="molecule type" value="Genomic_DNA"/>
</dbReference>
<dbReference type="Proteomes" id="UP001172457">
    <property type="component" value="Chromosome 3"/>
</dbReference>
<protein>
    <submittedName>
        <fullName evidence="1">Uncharacterized protein</fullName>
    </submittedName>
</protein>
<name>A0AA38WCH9_9ASTR</name>
<sequence length="356" mass="40190">MLELDPPVIDQTKIPLAGMSPRYDEKQLRINQRTKNRTGFALGSAPVSKEEGGENFLNELEKQYVARVKEMKRKITGEAVQEEEAYNPFGKVEKWEVISQSNRLYYKLDRHGGYKDFWKTFSDLLEHCSRDNLKEIFEHGMAVYGEVLNEGEVEDAIVDKIKKALEWLCMLFDVNRVQDLIVQDVEIVNQWVLYESCGVYAVVCDGSNCEYYLVEGDYNHSLIKLQKMIEKGLSCSISSEMGADLQVGETTAKSSTLLLITQSTAEKDKVGIQFVSPVVTRFIEYTASHALLTGNSNKDFEDLGFDSDVYVNNAIIHLLLSCGELEDAHNVFDESCQRDLVSWNSIINGAGGHGRP</sequence>
<gene>
    <name evidence="1" type="ORF">OSB04_010096</name>
</gene>
<accession>A0AA38WCH9</accession>